<dbReference type="RefSeq" id="WP_183397583.1">
    <property type="nucleotide sequence ID" value="NZ_JACIDS010000001.1"/>
</dbReference>
<evidence type="ECO:0000259" key="5">
    <source>
        <dbReference type="PROSITE" id="PS51462"/>
    </source>
</evidence>
<name>A0A840AI03_9HYPH</name>
<keyword evidence="3" id="KW-0378">Hydrolase</keyword>
<dbReference type="Gene3D" id="3.90.79.10">
    <property type="entry name" value="Nucleoside Triphosphate Pyrophosphohydrolase"/>
    <property type="match status" value="1"/>
</dbReference>
<dbReference type="PROSITE" id="PS51462">
    <property type="entry name" value="NUDIX"/>
    <property type="match status" value="1"/>
</dbReference>
<dbReference type="PANTHER" id="PTHR12629:SF0">
    <property type="entry name" value="DIPHOSPHOINOSITOL-POLYPHOSPHATE DIPHOSPHATASE"/>
    <property type="match status" value="1"/>
</dbReference>
<dbReference type="Proteomes" id="UP000553963">
    <property type="component" value="Unassembled WGS sequence"/>
</dbReference>
<accession>A0A840AI03</accession>
<protein>
    <submittedName>
        <fullName evidence="6">8-oxo-dGTP pyrophosphatase MutT (NUDIX family)</fullName>
    </submittedName>
</protein>
<evidence type="ECO:0000256" key="1">
    <source>
        <dbReference type="ARBA" id="ARBA00001946"/>
    </source>
</evidence>
<dbReference type="GO" id="GO:0005737">
    <property type="term" value="C:cytoplasm"/>
    <property type="evidence" value="ECO:0007669"/>
    <property type="project" value="TreeGrafter"/>
</dbReference>
<gene>
    <name evidence="6" type="ORF">GGR25_000998</name>
</gene>
<proteinExistence type="predicted"/>
<comment type="caution">
    <text evidence="6">The sequence shown here is derived from an EMBL/GenBank/DDBJ whole genome shotgun (WGS) entry which is preliminary data.</text>
</comment>
<organism evidence="6 7">
    <name type="scientific">Kaistia hirudinis</name>
    <dbReference type="NCBI Taxonomy" id="1293440"/>
    <lineage>
        <taxon>Bacteria</taxon>
        <taxon>Pseudomonadati</taxon>
        <taxon>Pseudomonadota</taxon>
        <taxon>Alphaproteobacteria</taxon>
        <taxon>Hyphomicrobiales</taxon>
        <taxon>Kaistiaceae</taxon>
        <taxon>Kaistia</taxon>
    </lineage>
</organism>
<dbReference type="InterPro" id="IPR047198">
    <property type="entry name" value="DDP-like_NUDIX"/>
</dbReference>
<dbReference type="AlphaFoldDB" id="A0A840AI03"/>
<evidence type="ECO:0000313" key="6">
    <source>
        <dbReference type="EMBL" id="MBB3929979.1"/>
    </source>
</evidence>
<dbReference type="GO" id="GO:0046872">
    <property type="term" value="F:metal ion binding"/>
    <property type="evidence" value="ECO:0007669"/>
    <property type="project" value="UniProtKB-KW"/>
</dbReference>
<dbReference type="GO" id="GO:0016462">
    <property type="term" value="F:pyrophosphatase activity"/>
    <property type="evidence" value="ECO:0007669"/>
    <property type="project" value="InterPro"/>
</dbReference>
<keyword evidence="2" id="KW-0479">Metal-binding</keyword>
<evidence type="ECO:0000256" key="3">
    <source>
        <dbReference type="ARBA" id="ARBA00022801"/>
    </source>
</evidence>
<dbReference type="InterPro" id="IPR000086">
    <property type="entry name" value="NUDIX_hydrolase_dom"/>
</dbReference>
<evidence type="ECO:0000313" key="7">
    <source>
        <dbReference type="Proteomes" id="UP000553963"/>
    </source>
</evidence>
<dbReference type="InterPro" id="IPR015797">
    <property type="entry name" value="NUDIX_hydrolase-like_dom_sf"/>
</dbReference>
<dbReference type="Pfam" id="PF00293">
    <property type="entry name" value="NUDIX"/>
    <property type="match status" value="1"/>
</dbReference>
<keyword evidence="4" id="KW-0460">Magnesium</keyword>
<comment type="cofactor">
    <cofactor evidence="1">
        <name>Mg(2+)</name>
        <dbReference type="ChEBI" id="CHEBI:18420"/>
    </cofactor>
</comment>
<reference evidence="6 7" key="1">
    <citation type="submission" date="2020-08" db="EMBL/GenBank/DDBJ databases">
        <title>Genomic Encyclopedia of Type Strains, Phase IV (KMG-IV): sequencing the most valuable type-strain genomes for metagenomic binning, comparative biology and taxonomic classification.</title>
        <authorList>
            <person name="Goeker M."/>
        </authorList>
    </citation>
    <scope>NUCLEOTIDE SEQUENCE [LARGE SCALE GENOMIC DNA]</scope>
    <source>
        <strain evidence="6 7">DSM 25966</strain>
    </source>
</reference>
<sequence>MAKKTEARHQIGALPVRERDGTTEVCLVTTRETRRWTVPKGWPMRGHKDWDAARIEAEEEAGVSGTVARKPIGSYLYWKRRIEKFDLVRVNVYRLDVLRQLAAWKEAAERRVEWFPAEVAAEMVDEPGLAALIAAFADEADEGGQEPV</sequence>
<evidence type="ECO:0000256" key="4">
    <source>
        <dbReference type="ARBA" id="ARBA00022842"/>
    </source>
</evidence>
<dbReference type="CDD" id="cd04666">
    <property type="entry name" value="NUDIX_DIPP2_like_Nudt4"/>
    <property type="match status" value="1"/>
</dbReference>
<dbReference type="SUPFAM" id="SSF55811">
    <property type="entry name" value="Nudix"/>
    <property type="match status" value="1"/>
</dbReference>
<dbReference type="EMBL" id="JACIDS010000001">
    <property type="protein sequence ID" value="MBB3929979.1"/>
    <property type="molecule type" value="Genomic_DNA"/>
</dbReference>
<dbReference type="PANTHER" id="PTHR12629">
    <property type="entry name" value="DIPHOSPHOINOSITOL POLYPHOSPHATE PHOSPHOHYDROLASE"/>
    <property type="match status" value="1"/>
</dbReference>
<keyword evidence="7" id="KW-1185">Reference proteome</keyword>
<feature type="domain" description="Nudix hydrolase" evidence="5">
    <location>
        <begin position="6"/>
        <end position="137"/>
    </location>
</feature>
<evidence type="ECO:0000256" key="2">
    <source>
        <dbReference type="ARBA" id="ARBA00022723"/>
    </source>
</evidence>